<proteinExistence type="predicted"/>
<reference evidence="1 2" key="1">
    <citation type="submission" date="2021-05" db="EMBL/GenBank/DDBJ databases">
        <title>Aequorivita echinoideorum JCM 30378 genome.</title>
        <authorList>
            <person name="Zhang H."/>
            <person name="Li C."/>
        </authorList>
    </citation>
    <scope>NUCLEOTIDE SEQUENCE [LARGE SCALE GENOMIC DNA]</scope>
    <source>
        <strain evidence="1 2">JCM30378</strain>
    </source>
</reference>
<comment type="caution">
    <text evidence="1">The sequence shown here is derived from an EMBL/GenBank/DDBJ whole genome shotgun (WGS) entry which is preliminary data.</text>
</comment>
<dbReference type="RefSeq" id="WP_214112415.1">
    <property type="nucleotide sequence ID" value="NZ_JAHCTB010000002.1"/>
</dbReference>
<accession>A0ABS5S6S6</accession>
<name>A0ABS5S6S6_9FLAO</name>
<sequence>MSNSHNNNFPSLPRSRDFGSIAWFCCYHAPEILGASRGQKLKPLLPISI</sequence>
<protein>
    <submittedName>
        <fullName evidence="1">Uncharacterized protein</fullName>
    </submittedName>
</protein>
<evidence type="ECO:0000313" key="2">
    <source>
        <dbReference type="Proteomes" id="UP001297092"/>
    </source>
</evidence>
<evidence type="ECO:0000313" key="1">
    <source>
        <dbReference type="EMBL" id="MBT0607555.1"/>
    </source>
</evidence>
<gene>
    <name evidence="1" type="ORF">KIV10_05120</name>
</gene>
<dbReference type="EMBL" id="JAHCTB010000002">
    <property type="protein sequence ID" value="MBT0607555.1"/>
    <property type="molecule type" value="Genomic_DNA"/>
</dbReference>
<keyword evidence="2" id="KW-1185">Reference proteome</keyword>
<organism evidence="1 2">
    <name type="scientific">Aequorivita echinoideorum</name>
    <dbReference type="NCBI Taxonomy" id="1549647"/>
    <lineage>
        <taxon>Bacteria</taxon>
        <taxon>Pseudomonadati</taxon>
        <taxon>Bacteroidota</taxon>
        <taxon>Flavobacteriia</taxon>
        <taxon>Flavobacteriales</taxon>
        <taxon>Flavobacteriaceae</taxon>
        <taxon>Aequorivita</taxon>
    </lineage>
</organism>
<dbReference type="Proteomes" id="UP001297092">
    <property type="component" value="Unassembled WGS sequence"/>
</dbReference>